<keyword evidence="3" id="KW-1185">Reference proteome</keyword>
<organism evidence="2 3">
    <name type="scientific">Coprobacter secundus subsp. similis</name>
    <dbReference type="NCBI Taxonomy" id="2751153"/>
    <lineage>
        <taxon>Bacteria</taxon>
        <taxon>Pseudomonadati</taxon>
        <taxon>Bacteroidota</taxon>
        <taxon>Bacteroidia</taxon>
        <taxon>Bacteroidales</taxon>
        <taxon>Barnesiellaceae</taxon>
        <taxon>Coprobacter</taxon>
    </lineage>
</organism>
<dbReference type="EMBL" id="AP023322">
    <property type="protein sequence ID" value="BCI62228.1"/>
    <property type="molecule type" value="Genomic_DNA"/>
</dbReference>
<dbReference type="Pfam" id="PF13588">
    <property type="entry name" value="HSDR_N_2"/>
    <property type="match status" value="1"/>
</dbReference>
<name>A0A7G1HVM1_9BACT</name>
<protein>
    <recommendedName>
        <fullName evidence="1">Type I restriction enzyme R protein N-terminal domain-containing protein</fullName>
    </recommendedName>
</protein>
<gene>
    <name evidence="2" type="ORF">Cop2CBH44_05810</name>
</gene>
<dbReference type="InterPro" id="IPR029464">
    <property type="entry name" value="HSDR_N"/>
</dbReference>
<proteinExistence type="predicted"/>
<dbReference type="AlphaFoldDB" id="A0A7G1HVM1"/>
<evidence type="ECO:0000313" key="3">
    <source>
        <dbReference type="Proteomes" id="UP000594042"/>
    </source>
</evidence>
<feature type="domain" description="Type I restriction enzyme R protein N-terminal" evidence="1">
    <location>
        <begin position="35"/>
        <end position="144"/>
    </location>
</feature>
<dbReference type="Proteomes" id="UP000594042">
    <property type="component" value="Chromosome"/>
</dbReference>
<accession>A0A7G1HVM1</accession>
<reference evidence="3" key="1">
    <citation type="submission" date="2020-07" db="EMBL/GenBank/DDBJ databases">
        <title>Complete genome sequencing of Coprobacter sp. strain 2CBH44.</title>
        <authorList>
            <person name="Sakamoto M."/>
            <person name="Murakami T."/>
            <person name="Mori H."/>
        </authorList>
    </citation>
    <scope>NUCLEOTIDE SEQUENCE [LARGE SCALE GENOMIC DNA]</scope>
    <source>
        <strain evidence="3">2CBH44</strain>
    </source>
</reference>
<evidence type="ECO:0000259" key="1">
    <source>
        <dbReference type="Pfam" id="PF13588"/>
    </source>
</evidence>
<dbReference type="RefSeq" id="WP_021930192.1">
    <property type="nucleotide sequence ID" value="NZ_AP023322.1"/>
</dbReference>
<evidence type="ECO:0000313" key="2">
    <source>
        <dbReference type="EMBL" id="BCI62228.1"/>
    </source>
</evidence>
<sequence>MTVLNLPSFDYKIKKEKDRLFIFDIIRKRYIALTPEEWVRQHFVSYLISYKGYPLGLIGNEISLRLNGQNRRCDTVIYDIYGSPLMIIEYKAPHITLNQEVFDQVIRYNIALKVKYLVVSNGINHYCCVMDYDDMCPHFLKEIPDYNEL</sequence>
<dbReference type="KEGG" id="copr:Cop2CBH44_05810"/>